<dbReference type="Proteomes" id="UP001168552">
    <property type="component" value="Unassembled WGS sequence"/>
</dbReference>
<accession>A0ABT8F4Q9</accession>
<sequence>MILSRYSIQQSTIQGAGKGLFLQERVKKGSIMVVPDAINRILTLDELNTYPKDSLEQDSSVRWFENYYTVNLEWTDECYINHSFDCNGIWHLGFIFAARDIEAGEEMTIDYRFIIPEGEAMPFLDGASGQPIIGYSWKEIMAKSMEQVQRALF</sequence>
<dbReference type="GO" id="GO:0008168">
    <property type="term" value="F:methyltransferase activity"/>
    <property type="evidence" value="ECO:0007669"/>
    <property type="project" value="UniProtKB-KW"/>
</dbReference>
<comment type="caution">
    <text evidence="2">The sequence shown here is derived from an EMBL/GenBank/DDBJ whole genome shotgun (WGS) entry which is preliminary data.</text>
</comment>
<dbReference type="EC" id="2.1.1.-" evidence="2"/>
<dbReference type="CDD" id="cd08161">
    <property type="entry name" value="SET"/>
    <property type="match status" value="1"/>
</dbReference>
<feature type="domain" description="SET" evidence="1">
    <location>
        <begin position="17"/>
        <end position="111"/>
    </location>
</feature>
<reference evidence="2" key="1">
    <citation type="submission" date="2023-06" db="EMBL/GenBank/DDBJ databases">
        <title>Cytophagales bacterium Strain LB-30, isolated from soil.</title>
        <authorList>
            <person name="Liu B."/>
        </authorList>
    </citation>
    <scope>NUCLEOTIDE SEQUENCE</scope>
    <source>
        <strain evidence="2">LB-30</strain>
    </source>
</reference>
<organism evidence="2 3">
    <name type="scientific">Shiella aurantiaca</name>
    <dbReference type="NCBI Taxonomy" id="3058365"/>
    <lineage>
        <taxon>Bacteria</taxon>
        <taxon>Pseudomonadati</taxon>
        <taxon>Bacteroidota</taxon>
        <taxon>Cytophagia</taxon>
        <taxon>Cytophagales</taxon>
        <taxon>Shiellaceae</taxon>
        <taxon>Shiella</taxon>
    </lineage>
</organism>
<evidence type="ECO:0000313" key="2">
    <source>
        <dbReference type="EMBL" id="MDN4165447.1"/>
    </source>
</evidence>
<dbReference type="SUPFAM" id="SSF82199">
    <property type="entry name" value="SET domain"/>
    <property type="match status" value="1"/>
</dbReference>
<evidence type="ECO:0000313" key="3">
    <source>
        <dbReference type="Proteomes" id="UP001168552"/>
    </source>
</evidence>
<dbReference type="GO" id="GO:0032259">
    <property type="term" value="P:methylation"/>
    <property type="evidence" value="ECO:0007669"/>
    <property type="project" value="UniProtKB-KW"/>
</dbReference>
<dbReference type="InterPro" id="IPR046341">
    <property type="entry name" value="SET_dom_sf"/>
</dbReference>
<dbReference type="InterPro" id="IPR001214">
    <property type="entry name" value="SET_dom"/>
</dbReference>
<protein>
    <submittedName>
        <fullName evidence="2">SET domain-containing protein</fullName>
        <ecNumber evidence="2">2.1.1.-</ecNumber>
    </submittedName>
</protein>
<dbReference type="EMBL" id="JAUHJS010000003">
    <property type="protein sequence ID" value="MDN4165447.1"/>
    <property type="molecule type" value="Genomic_DNA"/>
</dbReference>
<dbReference type="RefSeq" id="WP_320003972.1">
    <property type="nucleotide sequence ID" value="NZ_JAUHJS010000003.1"/>
</dbReference>
<keyword evidence="3" id="KW-1185">Reference proteome</keyword>
<gene>
    <name evidence="2" type="ORF">QWY31_08035</name>
</gene>
<dbReference type="Pfam" id="PF00856">
    <property type="entry name" value="SET"/>
    <property type="match status" value="1"/>
</dbReference>
<keyword evidence="2" id="KW-0489">Methyltransferase</keyword>
<dbReference type="Gene3D" id="2.170.270.10">
    <property type="entry name" value="SET domain"/>
    <property type="match status" value="1"/>
</dbReference>
<keyword evidence="2" id="KW-0808">Transferase</keyword>
<evidence type="ECO:0000259" key="1">
    <source>
        <dbReference type="Pfam" id="PF00856"/>
    </source>
</evidence>
<name>A0ABT8F4Q9_9BACT</name>
<proteinExistence type="predicted"/>